<proteinExistence type="inferred from homology"/>
<sequence length="1003" mass="113970">MKAGTRDTFMKKLAQFIIIVAMFITNSITAQAVGSVKGTIIDSENGEAVFGATIVVRSEKKFAKTDFDGRYSLDLPPGTYDVEYQMYGYGPQKRTITIASGKSQNVNVTFGAQVLETIEVKDRAQNNTESALLALQRKTGTVSDGISQEAIKKSPDASAGDVVKRVTGITLIGGKYVFVRGLGERYSNTLLNEVLIPSTEPDKRVVPLDLFPANMIKNIRVMKTFAPEDPAEFSGGLVKIETQEYPDKLTMSLGLGVARNMNTTGYQFKTFDAGDFFGRPNSSTKRPDLVEKLPNEFVFEPGNRFGGLPQNLVNITAASFNQQWTPEEKKGPYDKNFNFSVGNTIQTTESGQRLGIFFGVTKSEEYRYREEKSTRYVPSFAGGIRTRETTFLNPIQQQETKIYNKETNFGTNLNLAYEFTKGQQIYLKTLYTVVSDTNVREAKGLNNIDNFEFISNTNTFTSRALFNTVLGGDHALQFGSMARPHKLEWNLAYAQANREEPNLTQQVWRRSQGSNLTDGYFRLLNNPDGTRFYSESRDIVRQANLKYTIPFEQWNGLKSDFKFGGMALERHKDFTFKEYGSKSNVGIRYPNDFWPVPGEITFIPTDYISSTANPLANKTFSERQIEPNAFDAMQKLQASFTQFDMPLFNKFRFVGGVRIEDSYQKVRTFRTRDSSSLSNLDYGCTVDNEDVRVALVRSNICTQTNNGIGELRKRDTLPSMNFVWDFHKDMNLRMGYTQTVTRPDLRELSPFGFTPYFGADRIFGNPNLRRTYIHNYDVRYEYYINNTDFVGVGGFFKEMSNPIEMIGQPVAGSISANFTYTNAKDAQIRGVEFDFRKEFFDKIRFETNLFFIKSQVQVIPWADLVLIKSGLVDSLNRSASYDPTNISRPLQGQSEYVYNLKFDYFITKNRNQIIGLYYNFFGDRIYAVGANGTPDAIEKGVGITDIVYTFKSDDRLDFKAAAKNIMDTRFRVYQTNQVTGEDELFYAYRMGVTFSVMATYKFF</sequence>
<dbReference type="Proteomes" id="UP000294684">
    <property type="component" value="Unassembled WGS sequence"/>
</dbReference>
<dbReference type="EMBL" id="SORO01000001">
    <property type="protein sequence ID" value="TDY73331.1"/>
    <property type="molecule type" value="Genomic_DNA"/>
</dbReference>
<comment type="similarity">
    <text evidence="4">Belongs to the TonB-dependent receptor family.</text>
</comment>
<dbReference type="AlphaFoldDB" id="A0A4V3HIV0"/>
<dbReference type="Pfam" id="PF13620">
    <property type="entry name" value="CarboxypepD_reg"/>
    <property type="match status" value="1"/>
</dbReference>
<feature type="domain" description="TonB-dependent receptor plug" evidence="6">
    <location>
        <begin position="138"/>
        <end position="223"/>
    </location>
</feature>
<keyword evidence="7" id="KW-0675">Receptor</keyword>
<dbReference type="PANTHER" id="PTHR40980:SF5">
    <property type="entry name" value="TONB-DEPENDENT RECEPTOR"/>
    <property type="match status" value="1"/>
</dbReference>
<feature type="domain" description="TonB-dependent receptor-like beta-barrel" evidence="5">
    <location>
        <begin position="486"/>
        <end position="965"/>
    </location>
</feature>
<dbReference type="InterPro" id="IPR037066">
    <property type="entry name" value="Plug_dom_sf"/>
</dbReference>
<keyword evidence="8" id="KW-1185">Reference proteome</keyword>
<dbReference type="STRING" id="1193051.LEP1GSC017_1642"/>
<dbReference type="SUPFAM" id="SSF49464">
    <property type="entry name" value="Carboxypeptidase regulatory domain-like"/>
    <property type="match status" value="1"/>
</dbReference>
<gene>
    <name evidence="7" type="ORF">CLV96_2360</name>
</gene>
<reference evidence="7 8" key="1">
    <citation type="submission" date="2019-03" db="EMBL/GenBank/DDBJ databases">
        <title>Genomic Encyclopedia of Archaeal and Bacterial Type Strains, Phase II (KMG-II): from individual species to whole genera.</title>
        <authorList>
            <person name="Goeker M."/>
        </authorList>
    </citation>
    <scope>NUCLEOTIDE SEQUENCE [LARGE SCALE GENOMIC DNA]</scope>
    <source>
        <strain evidence="7 8">DSM 21537</strain>
    </source>
</reference>
<evidence type="ECO:0000313" key="8">
    <source>
        <dbReference type="Proteomes" id="UP000294684"/>
    </source>
</evidence>
<evidence type="ECO:0000259" key="5">
    <source>
        <dbReference type="Pfam" id="PF00593"/>
    </source>
</evidence>
<dbReference type="Gene3D" id="2.40.170.20">
    <property type="entry name" value="TonB-dependent receptor, beta-barrel domain"/>
    <property type="match status" value="1"/>
</dbReference>
<name>A0A4V3HIV0_LEPME</name>
<comment type="caution">
    <text evidence="7">The sequence shown here is derived from an EMBL/GenBank/DDBJ whole genome shotgun (WGS) entry which is preliminary data.</text>
</comment>
<keyword evidence="4" id="KW-0798">TonB box</keyword>
<dbReference type="Pfam" id="PF00593">
    <property type="entry name" value="TonB_dep_Rec_b-barrel"/>
    <property type="match status" value="1"/>
</dbReference>
<dbReference type="Gene3D" id="2.170.130.10">
    <property type="entry name" value="TonB-dependent receptor, plug domain"/>
    <property type="match status" value="1"/>
</dbReference>
<organism evidence="7 8">
    <name type="scientific">Leptospira meyeri</name>
    <dbReference type="NCBI Taxonomy" id="29508"/>
    <lineage>
        <taxon>Bacteria</taxon>
        <taxon>Pseudomonadati</taxon>
        <taxon>Spirochaetota</taxon>
        <taxon>Spirochaetia</taxon>
        <taxon>Leptospirales</taxon>
        <taxon>Leptospiraceae</taxon>
        <taxon>Leptospira</taxon>
    </lineage>
</organism>
<dbReference type="InterPro" id="IPR036942">
    <property type="entry name" value="Beta-barrel_TonB_sf"/>
</dbReference>
<evidence type="ECO:0000256" key="4">
    <source>
        <dbReference type="RuleBase" id="RU003357"/>
    </source>
</evidence>
<accession>A0A4V3HIV0</accession>
<evidence type="ECO:0000256" key="3">
    <source>
        <dbReference type="ARBA" id="ARBA00023237"/>
    </source>
</evidence>
<protein>
    <submittedName>
        <fullName evidence="7">Outer membrane receptor protein involved in Fe transport</fullName>
    </submittedName>
</protein>
<keyword evidence="3" id="KW-0998">Cell outer membrane</keyword>
<dbReference type="SUPFAM" id="SSF56935">
    <property type="entry name" value="Porins"/>
    <property type="match status" value="1"/>
</dbReference>
<keyword evidence="2 4" id="KW-0472">Membrane</keyword>
<dbReference type="InterPro" id="IPR000531">
    <property type="entry name" value="Beta-barrel_TonB"/>
</dbReference>
<dbReference type="Pfam" id="PF07715">
    <property type="entry name" value="Plug"/>
    <property type="match status" value="1"/>
</dbReference>
<dbReference type="InterPro" id="IPR008969">
    <property type="entry name" value="CarboxyPept-like_regulatory"/>
</dbReference>
<dbReference type="InterPro" id="IPR012910">
    <property type="entry name" value="Plug_dom"/>
</dbReference>
<evidence type="ECO:0000256" key="1">
    <source>
        <dbReference type="ARBA" id="ARBA00004442"/>
    </source>
</evidence>
<dbReference type="GO" id="GO:0009279">
    <property type="term" value="C:cell outer membrane"/>
    <property type="evidence" value="ECO:0007669"/>
    <property type="project" value="UniProtKB-SubCell"/>
</dbReference>
<comment type="subcellular location">
    <subcellularLocation>
        <location evidence="1 4">Cell outer membrane</location>
    </subcellularLocation>
</comment>
<evidence type="ECO:0000313" key="7">
    <source>
        <dbReference type="EMBL" id="TDY73331.1"/>
    </source>
</evidence>
<dbReference type="PANTHER" id="PTHR40980">
    <property type="entry name" value="PLUG DOMAIN-CONTAINING PROTEIN"/>
    <property type="match status" value="1"/>
</dbReference>
<evidence type="ECO:0000256" key="2">
    <source>
        <dbReference type="ARBA" id="ARBA00023136"/>
    </source>
</evidence>
<dbReference type="Gene3D" id="2.60.40.1120">
    <property type="entry name" value="Carboxypeptidase-like, regulatory domain"/>
    <property type="match status" value="1"/>
</dbReference>
<evidence type="ECO:0000259" key="6">
    <source>
        <dbReference type="Pfam" id="PF07715"/>
    </source>
</evidence>